<evidence type="ECO:0000313" key="2">
    <source>
        <dbReference type="EMBL" id="OLF10410.1"/>
    </source>
</evidence>
<gene>
    <name evidence="2" type="ORF">BU204_31515</name>
</gene>
<keyword evidence="1" id="KW-0472">Membrane</keyword>
<dbReference type="RefSeq" id="WP_075129441.1">
    <property type="nucleotide sequence ID" value="NZ_MSIE01000075.1"/>
</dbReference>
<evidence type="ECO:0000313" key="3">
    <source>
        <dbReference type="Proteomes" id="UP000185596"/>
    </source>
</evidence>
<protein>
    <submittedName>
        <fullName evidence="2">Uncharacterized protein</fullName>
    </submittedName>
</protein>
<dbReference type="Proteomes" id="UP000185596">
    <property type="component" value="Unassembled WGS sequence"/>
</dbReference>
<dbReference type="OrthoDB" id="9970052at2"/>
<proteinExistence type="predicted"/>
<comment type="caution">
    <text evidence="2">The sequence shown here is derived from an EMBL/GenBank/DDBJ whole genome shotgun (WGS) entry which is preliminary data.</text>
</comment>
<dbReference type="STRING" id="1912961.BU204_31515"/>
<keyword evidence="1" id="KW-1133">Transmembrane helix</keyword>
<feature type="transmembrane region" description="Helical" evidence="1">
    <location>
        <begin position="20"/>
        <end position="45"/>
    </location>
</feature>
<dbReference type="AlphaFoldDB" id="A0A1Q8C7S8"/>
<dbReference type="InterPro" id="IPR006311">
    <property type="entry name" value="TAT_signal"/>
</dbReference>
<keyword evidence="1" id="KW-0812">Transmembrane</keyword>
<evidence type="ECO:0000256" key="1">
    <source>
        <dbReference type="SAM" id="Phobius"/>
    </source>
</evidence>
<keyword evidence="3" id="KW-1185">Reference proteome</keyword>
<reference evidence="2 3" key="1">
    <citation type="submission" date="2016-12" db="EMBL/GenBank/DDBJ databases">
        <title>The draft genome sequence of Actinophytocola sp. 11-183.</title>
        <authorList>
            <person name="Wang W."/>
            <person name="Yuan L."/>
        </authorList>
    </citation>
    <scope>NUCLEOTIDE SEQUENCE [LARGE SCALE GENOMIC DNA]</scope>
    <source>
        <strain evidence="2 3">11-183</strain>
    </source>
</reference>
<accession>A0A1Q8C7S8</accession>
<organism evidence="2 3">
    <name type="scientific">Actinophytocola xanthii</name>
    <dbReference type="NCBI Taxonomy" id="1912961"/>
    <lineage>
        <taxon>Bacteria</taxon>
        <taxon>Bacillati</taxon>
        <taxon>Actinomycetota</taxon>
        <taxon>Actinomycetes</taxon>
        <taxon>Pseudonocardiales</taxon>
        <taxon>Pseudonocardiaceae</taxon>
    </lineage>
</organism>
<sequence length="131" mass="13903">MTDLPPPQPALPEPGGPGRAQLMLFGLLAGVVLGAGSLGLAWAVAADEGTDADAEAVCGIIERTEIPGEDTPVEELRRWGVTEVAPSLAAREPEYRELADALEQAARAVRNFDRDEIERAATRVKELCADL</sequence>
<dbReference type="EMBL" id="MSIE01000075">
    <property type="protein sequence ID" value="OLF10410.1"/>
    <property type="molecule type" value="Genomic_DNA"/>
</dbReference>
<dbReference type="PROSITE" id="PS51318">
    <property type="entry name" value="TAT"/>
    <property type="match status" value="1"/>
</dbReference>
<name>A0A1Q8C7S8_9PSEU</name>